<dbReference type="Proteomes" id="UP000886069">
    <property type="component" value="Unassembled WGS sequence"/>
</dbReference>
<dbReference type="GO" id="GO:1990281">
    <property type="term" value="C:efflux pump complex"/>
    <property type="evidence" value="ECO:0007669"/>
    <property type="project" value="TreeGrafter"/>
</dbReference>
<dbReference type="PANTHER" id="PTHR30469">
    <property type="entry name" value="MULTIDRUG RESISTANCE PROTEIN MDTA"/>
    <property type="match status" value="1"/>
</dbReference>
<dbReference type="Gene3D" id="2.40.50.100">
    <property type="match status" value="1"/>
</dbReference>
<evidence type="ECO:0000313" key="3">
    <source>
        <dbReference type="EMBL" id="HER42836.1"/>
    </source>
</evidence>
<evidence type="ECO:0000259" key="2">
    <source>
        <dbReference type="Pfam" id="PF25990"/>
    </source>
</evidence>
<proteinExistence type="inferred from homology"/>
<protein>
    <submittedName>
        <fullName evidence="3">Efflux RND transporter periplasmic adaptor subunit</fullName>
    </submittedName>
</protein>
<gene>
    <name evidence="3" type="ORF">ENO08_00050</name>
</gene>
<dbReference type="EMBL" id="DSEC01000005">
    <property type="protein sequence ID" value="HER42836.1"/>
    <property type="molecule type" value="Genomic_DNA"/>
</dbReference>
<comment type="similarity">
    <text evidence="1">Belongs to the membrane fusion protein (MFP) (TC 8.A.1) family.</text>
</comment>
<dbReference type="GO" id="GO:0015562">
    <property type="term" value="F:efflux transmembrane transporter activity"/>
    <property type="evidence" value="ECO:0007669"/>
    <property type="project" value="TreeGrafter"/>
</dbReference>
<reference evidence="3" key="1">
    <citation type="journal article" date="2020" name="mSystems">
        <title>Genome- and Community-Level Interaction Insights into Carbon Utilization and Element Cycling Functions of Hydrothermarchaeota in Hydrothermal Sediment.</title>
        <authorList>
            <person name="Zhou Z."/>
            <person name="Liu Y."/>
            <person name="Xu W."/>
            <person name="Pan J."/>
            <person name="Luo Z.H."/>
            <person name="Li M."/>
        </authorList>
    </citation>
    <scope>NUCLEOTIDE SEQUENCE [LARGE SCALE GENOMIC DNA]</scope>
    <source>
        <strain evidence="3">SpSt-1233</strain>
    </source>
</reference>
<dbReference type="Gene3D" id="2.40.30.170">
    <property type="match status" value="1"/>
</dbReference>
<sequence length="350" mass="37577">TYLGVKEGDWVEKGDLLVRLDQERYIAALEQTEANWRSAKANADLARESLLKAEKDFERVKTLLAQNHETQAVYDQAYAAVQIEKARHQSALELVDQARAAVKQAQDNLSKTTIYAPMAGTISFLNKEVGEIALGSQFQEDVIMIVSDLSQMEALVRVDENDIVDVSLGDSASIEIDALPDEVFHGAVREIASSASISGAGTTEQKTEFEVKLAILDAGESLRPGMTASADIVIETRDSTLCVPIQSVTVRTPDQLKTGASTPAGGAAADSSSLVEYTPDKDGFVPIVWVVDGGAAKAAQVETGIQSDTHIEILSGIAEGDEIVTGSYRAISQTLRNDMHVQAGKAEKKK</sequence>
<dbReference type="PANTHER" id="PTHR30469:SF33">
    <property type="entry name" value="SLR1207 PROTEIN"/>
    <property type="match status" value="1"/>
</dbReference>
<dbReference type="InterPro" id="IPR006143">
    <property type="entry name" value="RND_pump_MFP"/>
</dbReference>
<organism evidence="3">
    <name type="scientific">Eiseniibacteriota bacterium</name>
    <dbReference type="NCBI Taxonomy" id="2212470"/>
    <lineage>
        <taxon>Bacteria</taxon>
        <taxon>Candidatus Eiseniibacteriota</taxon>
    </lineage>
</organism>
<dbReference type="SUPFAM" id="SSF111369">
    <property type="entry name" value="HlyD-like secretion proteins"/>
    <property type="match status" value="1"/>
</dbReference>
<evidence type="ECO:0000256" key="1">
    <source>
        <dbReference type="ARBA" id="ARBA00009477"/>
    </source>
</evidence>
<name>A0A7V2AT92_UNCEI</name>
<dbReference type="AlphaFoldDB" id="A0A7V2AT92"/>
<dbReference type="NCBIfam" id="TIGR01730">
    <property type="entry name" value="RND_mfp"/>
    <property type="match status" value="1"/>
</dbReference>
<dbReference type="InterPro" id="IPR058636">
    <property type="entry name" value="Beta-barrel_YknX"/>
</dbReference>
<feature type="domain" description="YknX-like beta-barrel" evidence="2">
    <location>
        <begin position="157"/>
        <end position="232"/>
    </location>
</feature>
<accession>A0A7V2AT92</accession>
<feature type="non-terminal residue" evidence="3">
    <location>
        <position position="1"/>
    </location>
</feature>
<dbReference type="Pfam" id="PF25990">
    <property type="entry name" value="Beta-barrel_YknX"/>
    <property type="match status" value="1"/>
</dbReference>
<comment type="caution">
    <text evidence="3">The sequence shown here is derived from an EMBL/GenBank/DDBJ whole genome shotgun (WGS) entry which is preliminary data.</text>
</comment>
<dbReference type="Gene3D" id="1.10.287.470">
    <property type="entry name" value="Helix hairpin bin"/>
    <property type="match status" value="1"/>
</dbReference>
<dbReference type="Gene3D" id="2.40.420.20">
    <property type="match status" value="1"/>
</dbReference>